<evidence type="ECO:0000256" key="1">
    <source>
        <dbReference type="SAM" id="MobiDB-lite"/>
    </source>
</evidence>
<organism evidence="3 4">
    <name type="scientific">Pseudomonas cyclaminis</name>
    <dbReference type="NCBI Taxonomy" id="2781239"/>
    <lineage>
        <taxon>Bacteria</taxon>
        <taxon>Pseudomonadati</taxon>
        <taxon>Pseudomonadota</taxon>
        <taxon>Gammaproteobacteria</taxon>
        <taxon>Pseudomonadales</taxon>
        <taxon>Pseudomonadaceae</taxon>
        <taxon>Pseudomonas</taxon>
    </lineage>
</organism>
<reference evidence="3 4" key="1">
    <citation type="submission" date="2020-10" db="EMBL/GenBank/DDBJ databases">
        <title>The draft genomes of Cyclamen pathogen Pseudomonas sp.</title>
        <authorList>
            <person name="Fujikawa T."/>
            <person name="Sawada H."/>
        </authorList>
    </citation>
    <scope>NUCLEOTIDE SEQUENCE [LARGE SCALE GENOMIC DNA]</scope>
    <source>
        <strain evidence="3 4">MAFF 301449</strain>
    </source>
</reference>
<dbReference type="CDD" id="cd00060">
    <property type="entry name" value="FHA"/>
    <property type="match status" value="1"/>
</dbReference>
<keyword evidence="4" id="KW-1185">Reference proteome</keyword>
<dbReference type="PROSITE" id="PS50006">
    <property type="entry name" value="FHA_DOMAIN"/>
    <property type="match status" value="1"/>
</dbReference>
<dbReference type="NCBIfam" id="TIGR03354">
    <property type="entry name" value="VI_FHA"/>
    <property type="match status" value="1"/>
</dbReference>
<dbReference type="InterPro" id="IPR046883">
    <property type="entry name" value="T6SS_FHA_C"/>
</dbReference>
<accession>A0ABR9SM94</accession>
<evidence type="ECO:0000259" key="2">
    <source>
        <dbReference type="PROSITE" id="PS50006"/>
    </source>
</evidence>
<dbReference type="Gene3D" id="2.60.200.20">
    <property type="match status" value="1"/>
</dbReference>
<dbReference type="Pfam" id="PF20232">
    <property type="entry name" value="T6SS_FHA_C"/>
    <property type="match status" value="1"/>
</dbReference>
<dbReference type="InterPro" id="IPR000253">
    <property type="entry name" value="FHA_dom"/>
</dbReference>
<evidence type="ECO:0000313" key="4">
    <source>
        <dbReference type="Proteomes" id="UP000613075"/>
    </source>
</evidence>
<sequence>MQLVLEVCNTTDGEPPAGKVFDGVGGVIGRGAGCDWIIPDTSRLLSSQHGLVSYRGGRYFLTDISSNGIGVSGSTERLLKGQARLISEGDVYQVGSMDIRARLTGQGSKRDRRAFASTDPIPDDAFLGLDPLQVLEHEPSDSTSSEESDTWGSPAPGGTFSHGAVERDHMIVPRWAETGTREACIQPPAVAAPATEIFWSQFGDALGMDMDALDTVGREAMAIKVAGLFRQSIEGLQQSLRTRDELNSELNLDWATSPLKGQNPLKDCPDIQATLASLLSTAEVGQRSAELAIAEVCREIQIHQLALVVACRAAMRGALAAFAPDHLLLCFERQGKPRRFSTDGAHWRAYQRHHRRLIDEAASGEHLLRNDFSNAYKEQVRLVSTLHTTCSG</sequence>
<feature type="domain" description="FHA" evidence="2">
    <location>
        <begin position="26"/>
        <end position="76"/>
    </location>
</feature>
<dbReference type="InterPro" id="IPR017735">
    <property type="entry name" value="T6SS_FHA"/>
</dbReference>
<dbReference type="InterPro" id="IPR008984">
    <property type="entry name" value="SMAD_FHA_dom_sf"/>
</dbReference>
<gene>
    <name evidence="3" type="primary">tagH</name>
    <name evidence="3" type="ORF">IQK56_03355</name>
</gene>
<protein>
    <submittedName>
        <fullName evidence="3">Type VI secretion system-associated FHA domain protein TagH</fullName>
    </submittedName>
</protein>
<feature type="region of interest" description="Disordered" evidence="1">
    <location>
        <begin position="137"/>
        <end position="166"/>
    </location>
</feature>
<dbReference type="Pfam" id="PF00498">
    <property type="entry name" value="FHA"/>
    <property type="match status" value="1"/>
</dbReference>
<proteinExistence type="predicted"/>
<dbReference type="RefSeq" id="WP_193863719.1">
    <property type="nucleotide sequence ID" value="NZ_JADDUM010000025.1"/>
</dbReference>
<dbReference type="EMBL" id="JADDUM010000025">
    <property type="protein sequence ID" value="MBE8590037.1"/>
    <property type="molecule type" value="Genomic_DNA"/>
</dbReference>
<dbReference type="SUPFAM" id="SSF49879">
    <property type="entry name" value="SMAD/FHA domain"/>
    <property type="match status" value="1"/>
</dbReference>
<evidence type="ECO:0000313" key="3">
    <source>
        <dbReference type="EMBL" id="MBE8590037.1"/>
    </source>
</evidence>
<name>A0ABR9SM94_9PSED</name>
<comment type="caution">
    <text evidence="3">The sequence shown here is derived from an EMBL/GenBank/DDBJ whole genome shotgun (WGS) entry which is preliminary data.</text>
</comment>
<dbReference type="Proteomes" id="UP000613075">
    <property type="component" value="Unassembled WGS sequence"/>
</dbReference>